<keyword evidence="14" id="KW-1185">Reference proteome</keyword>
<dbReference type="GO" id="GO:0005886">
    <property type="term" value="C:plasma membrane"/>
    <property type="evidence" value="ECO:0007669"/>
    <property type="project" value="TreeGrafter"/>
</dbReference>
<keyword evidence="7 11" id="KW-1133">Transmembrane helix</keyword>
<comment type="subcellular location">
    <subcellularLocation>
        <location evidence="1">Membrane</location>
        <topology evidence="1">Single-pass membrane protein</topology>
    </subcellularLocation>
</comment>
<feature type="domain" description="TIR" evidence="12">
    <location>
        <begin position="556"/>
        <end position="694"/>
    </location>
</feature>
<dbReference type="EMBL" id="VSWD01000007">
    <property type="protein sequence ID" value="KAK3098557.1"/>
    <property type="molecule type" value="Genomic_DNA"/>
</dbReference>
<evidence type="ECO:0000313" key="14">
    <source>
        <dbReference type="Proteomes" id="UP001186944"/>
    </source>
</evidence>
<feature type="transmembrane region" description="Helical" evidence="11">
    <location>
        <begin position="513"/>
        <end position="535"/>
    </location>
</feature>
<dbReference type="InterPro" id="IPR001611">
    <property type="entry name" value="Leu-rich_rpt"/>
</dbReference>
<dbReference type="SUPFAM" id="SSF52058">
    <property type="entry name" value="L domain-like"/>
    <property type="match status" value="1"/>
</dbReference>
<name>A0AA88YFV5_PINIB</name>
<evidence type="ECO:0000313" key="13">
    <source>
        <dbReference type="EMBL" id="KAK3098557.1"/>
    </source>
</evidence>
<evidence type="ECO:0000256" key="8">
    <source>
        <dbReference type="ARBA" id="ARBA00023136"/>
    </source>
</evidence>
<dbReference type="GO" id="GO:0007165">
    <property type="term" value="P:signal transduction"/>
    <property type="evidence" value="ECO:0007669"/>
    <property type="project" value="InterPro"/>
</dbReference>
<keyword evidence="4 11" id="KW-0812">Transmembrane</keyword>
<evidence type="ECO:0000256" key="4">
    <source>
        <dbReference type="ARBA" id="ARBA00022692"/>
    </source>
</evidence>
<keyword evidence="6" id="KW-0677">Repeat</keyword>
<evidence type="ECO:0000259" key="12">
    <source>
        <dbReference type="PROSITE" id="PS50104"/>
    </source>
</evidence>
<evidence type="ECO:0000256" key="3">
    <source>
        <dbReference type="ARBA" id="ARBA00022614"/>
    </source>
</evidence>
<keyword evidence="8 11" id="KW-0472">Membrane</keyword>
<reference evidence="13" key="1">
    <citation type="submission" date="2019-08" db="EMBL/GenBank/DDBJ databases">
        <title>The improved chromosome-level genome for the pearl oyster Pinctada fucata martensii using PacBio sequencing and Hi-C.</title>
        <authorList>
            <person name="Zheng Z."/>
        </authorList>
    </citation>
    <scope>NUCLEOTIDE SEQUENCE</scope>
    <source>
        <strain evidence="13">ZZ-2019</strain>
        <tissue evidence="13">Adductor muscle</tissue>
    </source>
</reference>
<evidence type="ECO:0000256" key="11">
    <source>
        <dbReference type="SAM" id="Phobius"/>
    </source>
</evidence>
<dbReference type="Pfam" id="PF13855">
    <property type="entry name" value="LRR_8"/>
    <property type="match status" value="1"/>
</dbReference>
<evidence type="ECO:0000256" key="5">
    <source>
        <dbReference type="ARBA" id="ARBA00022729"/>
    </source>
</evidence>
<evidence type="ECO:0000256" key="10">
    <source>
        <dbReference type="ARBA" id="ARBA00023180"/>
    </source>
</evidence>
<dbReference type="InterPro" id="IPR003591">
    <property type="entry name" value="Leu-rich_rpt_typical-subtyp"/>
</dbReference>
<keyword evidence="5" id="KW-0732">Signal</keyword>
<keyword evidence="10" id="KW-0325">Glycoprotein</keyword>
<evidence type="ECO:0000256" key="2">
    <source>
        <dbReference type="ARBA" id="ARBA00009634"/>
    </source>
</evidence>
<comment type="caution">
    <text evidence="13">The sequence shown here is derived from an EMBL/GenBank/DDBJ whole genome shotgun (WGS) entry which is preliminary data.</text>
</comment>
<dbReference type="Gene3D" id="3.80.10.10">
    <property type="entry name" value="Ribonuclease Inhibitor"/>
    <property type="match status" value="3"/>
</dbReference>
<dbReference type="GO" id="GO:0038023">
    <property type="term" value="F:signaling receptor activity"/>
    <property type="evidence" value="ECO:0007669"/>
    <property type="project" value="TreeGrafter"/>
</dbReference>
<dbReference type="PANTHER" id="PTHR24365:SF541">
    <property type="entry name" value="PROTEIN TOLL-RELATED"/>
    <property type="match status" value="1"/>
</dbReference>
<dbReference type="InterPro" id="IPR035897">
    <property type="entry name" value="Toll_tir_struct_dom_sf"/>
</dbReference>
<dbReference type="PANTHER" id="PTHR24365">
    <property type="entry name" value="TOLL-LIKE RECEPTOR"/>
    <property type="match status" value="1"/>
</dbReference>
<evidence type="ECO:0000256" key="1">
    <source>
        <dbReference type="ARBA" id="ARBA00004167"/>
    </source>
</evidence>
<evidence type="ECO:0000256" key="6">
    <source>
        <dbReference type="ARBA" id="ARBA00022737"/>
    </source>
</evidence>
<dbReference type="SUPFAM" id="SSF52200">
    <property type="entry name" value="Toll/Interleukin receptor TIR domain"/>
    <property type="match status" value="1"/>
</dbReference>
<evidence type="ECO:0000256" key="9">
    <source>
        <dbReference type="ARBA" id="ARBA00023170"/>
    </source>
</evidence>
<proteinExistence type="inferred from homology"/>
<protein>
    <recommendedName>
        <fullName evidence="12">TIR domain-containing protein</fullName>
    </recommendedName>
</protein>
<dbReference type="InterPro" id="IPR032675">
    <property type="entry name" value="LRR_dom_sf"/>
</dbReference>
<accession>A0AA88YFV5</accession>
<dbReference type="Pfam" id="PF13676">
    <property type="entry name" value="TIR_2"/>
    <property type="match status" value="1"/>
</dbReference>
<dbReference type="InterPro" id="IPR000157">
    <property type="entry name" value="TIR_dom"/>
</dbReference>
<dbReference type="AlphaFoldDB" id="A0AA88YFV5"/>
<dbReference type="PROSITE" id="PS51450">
    <property type="entry name" value="LRR"/>
    <property type="match status" value="2"/>
</dbReference>
<organism evidence="13 14">
    <name type="scientific">Pinctada imbricata</name>
    <name type="common">Atlantic pearl-oyster</name>
    <name type="synonym">Pinctada martensii</name>
    <dbReference type="NCBI Taxonomy" id="66713"/>
    <lineage>
        <taxon>Eukaryota</taxon>
        <taxon>Metazoa</taxon>
        <taxon>Spiralia</taxon>
        <taxon>Lophotrochozoa</taxon>
        <taxon>Mollusca</taxon>
        <taxon>Bivalvia</taxon>
        <taxon>Autobranchia</taxon>
        <taxon>Pteriomorphia</taxon>
        <taxon>Pterioida</taxon>
        <taxon>Pterioidea</taxon>
        <taxon>Pteriidae</taxon>
        <taxon>Pinctada</taxon>
    </lineage>
</organism>
<keyword evidence="3" id="KW-0433">Leucine-rich repeat</keyword>
<dbReference type="Gene3D" id="3.40.50.10140">
    <property type="entry name" value="Toll/interleukin-1 receptor homology (TIR) domain"/>
    <property type="match status" value="1"/>
</dbReference>
<dbReference type="Proteomes" id="UP001186944">
    <property type="component" value="Unassembled WGS sequence"/>
</dbReference>
<evidence type="ECO:0000256" key="7">
    <source>
        <dbReference type="ARBA" id="ARBA00022989"/>
    </source>
</evidence>
<comment type="similarity">
    <text evidence="2">Belongs to the Toll-like receptor family.</text>
</comment>
<dbReference type="SMART" id="SM00369">
    <property type="entry name" value="LRR_TYP"/>
    <property type="match status" value="4"/>
</dbReference>
<dbReference type="PROSITE" id="PS50104">
    <property type="entry name" value="TIR"/>
    <property type="match status" value="1"/>
</dbReference>
<keyword evidence="9" id="KW-0675">Receptor</keyword>
<gene>
    <name evidence="13" type="ORF">FSP39_020608</name>
</gene>
<sequence>MHERWSTFDYLYCPASTIVPNSNIFCNTDGVKKRVCACWGIPEWKLNASDVATIKLEQLTEDVYDNIRNNSLGYYRVHLSYGNLSNLPETLCNVNAVVEIDASFNYFMSLSDFTQRNCFGSLDTLNISHNLIQIVERNAFIGLVRLRNLDLTYNNIYIIEPSALFTGTSSQIMWADFSHNNLIQIDVTIIFLGSSYCSLSFSNNYIATFTNNDSVRLPANINSVGYLDLSYNNIQYIPDAEVFGLSSVSDFGSFLVTKHAFQLDNNPLVCDCNVVDLIQTASISLGTFLNTGINYGLRCQFPQNMRDIMFHESVLNDRTLDRFICNYTSCPISCKCYYQPTKMKVVLHCAGRNLLEMTDLNLKELDDRLVYREVKLKYEESKAEVNLQHNSISRLSAVSYLGKISLLNLSFNNLKDIDPDILLKIPKNAVIDLRSNPMLRKLPKEIASFESSNVNISFLKLDCTCEDEMYTWLPDWIKASGTHKQIDVFCLIDEENVPASDISKERLGCTNFMPLYITAAVFVILLILGVLTIYCRYELYIFCRNRCRKDISNKMHKYHLYIAYDDKDAILTTWIIEKFCPSLERRGYVVFLPSRDTRPGAPKEEEIRGAIKRSQNVVFFLTDDFVSGKDLWMMIEYRSAWNNFKEDVSRKIILINNHYIKPGKIQINSLRAIFSVGILIHFHEDVINKVCRHLTLPKGHDDFHMI</sequence>